<dbReference type="EMBL" id="ML210443">
    <property type="protein sequence ID" value="TFK17989.1"/>
    <property type="molecule type" value="Genomic_DNA"/>
</dbReference>
<dbReference type="OrthoDB" id="296793at2759"/>
<dbReference type="GO" id="GO:0007030">
    <property type="term" value="P:Golgi organization"/>
    <property type="evidence" value="ECO:0007669"/>
    <property type="project" value="TreeGrafter"/>
</dbReference>
<dbReference type="GO" id="GO:0006886">
    <property type="term" value="P:intracellular protein transport"/>
    <property type="evidence" value="ECO:0007669"/>
    <property type="project" value="InterPro"/>
</dbReference>
<evidence type="ECO:0000313" key="3">
    <source>
        <dbReference type="EMBL" id="TFK17989.1"/>
    </source>
</evidence>
<feature type="domain" description="Conserved oligomeric Golgi complex subunit 3 C-terminal" evidence="2">
    <location>
        <begin position="5"/>
        <end position="138"/>
    </location>
</feature>
<dbReference type="Pfam" id="PF20671">
    <property type="entry name" value="COG3_C"/>
    <property type="match status" value="1"/>
</dbReference>
<dbReference type="Proteomes" id="UP000307440">
    <property type="component" value="Unassembled WGS sequence"/>
</dbReference>
<proteinExistence type="predicted"/>
<dbReference type="GO" id="GO:0005801">
    <property type="term" value="C:cis-Golgi network"/>
    <property type="evidence" value="ECO:0007669"/>
    <property type="project" value="InterPro"/>
</dbReference>
<accession>A0A5C3KD44</accession>
<reference evidence="3 4" key="1">
    <citation type="journal article" date="2019" name="Nat. Ecol. Evol.">
        <title>Megaphylogeny resolves global patterns of mushroom evolution.</title>
        <authorList>
            <person name="Varga T."/>
            <person name="Krizsan K."/>
            <person name="Foldi C."/>
            <person name="Dima B."/>
            <person name="Sanchez-Garcia M."/>
            <person name="Sanchez-Ramirez S."/>
            <person name="Szollosi G.J."/>
            <person name="Szarkandi J.G."/>
            <person name="Papp V."/>
            <person name="Albert L."/>
            <person name="Andreopoulos W."/>
            <person name="Angelini C."/>
            <person name="Antonin V."/>
            <person name="Barry K.W."/>
            <person name="Bougher N.L."/>
            <person name="Buchanan P."/>
            <person name="Buyck B."/>
            <person name="Bense V."/>
            <person name="Catcheside P."/>
            <person name="Chovatia M."/>
            <person name="Cooper J."/>
            <person name="Damon W."/>
            <person name="Desjardin D."/>
            <person name="Finy P."/>
            <person name="Geml J."/>
            <person name="Haridas S."/>
            <person name="Hughes K."/>
            <person name="Justo A."/>
            <person name="Karasinski D."/>
            <person name="Kautmanova I."/>
            <person name="Kiss B."/>
            <person name="Kocsube S."/>
            <person name="Kotiranta H."/>
            <person name="LaButti K.M."/>
            <person name="Lechner B.E."/>
            <person name="Liimatainen K."/>
            <person name="Lipzen A."/>
            <person name="Lukacs Z."/>
            <person name="Mihaltcheva S."/>
            <person name="Morgado L.N."/>
            <person name="Niskanen T."/>
            <person name="Noordeloos M.E."/>
            <person name="Ohm R.A."/>
            <person name="Ortiz-Santana B."/>
            <person name="Ovrebo C."/>
            <person name="Racz N."/>
            <person name="Riley R."/>
            <person name="Savchenko A."/>
            <person name="Shiryaev A."/>
            <person name="Soop K."/>
            <person name="Spirin V."/>
            <person name="Szebenyi C."/>
            <person name="Tomsovsky M."/>
            <person name="Tulloss R.E."/>
            <person name="Uehling J."/>
            <person name="Grigoriev I.V."/>
            <person name="Vagvolgyi C."/>
            <person name="Papp T."/>
            <person name="Martin F.M."/>
            <person name="Miettinen O."/>
            <person name="Hibbett D.S."/>
            <person name="Nagy L.G."/>
        </authorList>
    </citation>
    <scope>NUCLEOTIDE SEQUENCE [LARGE SCALE GENOMIC DNA]</scope>
    <source>
        <strain evidence="3 4">CBS 121175</strain>
    </source>
</reference>
<sequence length="399" mass="44236">MAQMHLLCTRFRFVSNKVAPQLVELERRARSYPDELVAECHASYFSSRKALLLLKILEEIKGLDHTRSELVELTRAGCGYPKQLCTDEFNLYLEFFGTLIPGHACDLLYDDLRPRILREPRLTAFCKVCTVLQTLMVLAAPISSTSASSTLFSVGDGMEVIASSVSTTRNPIDQWVTRLQPFSSSDSNPTAKITFNFQTPPLLSTALQTGVPTTSSAIDVAMLSTTTHVAALYAEFRVAIKRDLRANVARIRLYRWGADSELHAAMSPFSRTGEQYGVAPQYGLTAKILIDHIQEWTLESFQNFVDQVREALLGGAQDGEGRDLVQEIGSSQGWDSIAAADARETDYNNELRPRTFAHALVLSPTHPLSVARGEEDPKPKDIHDYSSSVDDDDSRTGTN</sequence>
<organism evidence="3 4">
    <name type="scientific">Coprinopsis marcescibilis</name>
    <name type="common">Agaric fungus</name>
    <name type="synonym">Psathyrella marcescibilis</name>
    <dbReference type="NCBI Taxonomy" id="230819"/>
    <lineage>
        <taxon>Eukaryota</taxon>
        <taxon>Fungi</taxon>
        <taxon>Dikarya</taxon>
        <taxon>Basidiomycota</taxon>
        <taxon>Agaricomycotina</taxon>
        <taxon>Agaricomycetes</taxon>
        <taxon>Agaricomycetidae</taxon>
        <taxon>Agaricales</taxon>
        <taxon>Agaricineae</taxon>
        <taxon>Psathyrellaceae</taxon>
        <taxon>Coprinopsis</taxon>
    </lineage>
</organism>
<keyword evidence="4" id="KW-1185">Reference proteome</keyword>
<dbReference type="InterPro" id="IPR007265">
    <property type="entry name" value="COG_su3"/>
</dbReference>
<dbReference type="PANTHER" id="PTHR13302:SF8">
    <property type="entry name" value="CONSERVED OLIGOMERIC GOLGI COMPLEX SUBUNIT 3"/>
    <property type="match status" value="1"/>
</dbReference>
<gene>
    <name evidence="3" type="ORF">FA15DRAFT_710296</name>
</gene>
<feature type="compositionally biased region" description="Basic and acidic residues" evidence="1">
    <location>
        <begin position="372"/>
        <end position="384"/>
    </location>
</feature>
<evidence type="ECO:0000313" key="4">
    <source>
        <dbReference type="Proteomes" id="UP000307440"/>
    </source>
</evidence>
<dbReference type="GO" id="GO:0016020">
    <property type="term" value="C:membrane"/>
    <property type="evidence" value="ECO:0007669"/>
    <property type="project" value="InterPro"/>
</dbReference>
<dbReference type="InterPro" id="IPR048685">
    <property type="entry name" value="COG3_C"/>
</dbReference>
<dbReference type="GO" id="GO:0006891">
    <property type="term" value="P:intra-Golgi vesicle-mediated transport"/>
    <property type="evidence" value="ECO:0007669"/>
    <property type="project" value="TreeGrafter"/>
</dbReference>
<dbReference type="GO" id="GO:0017119">
    <property type="term" value="C:Golgi transport complex"/>
    <property type="evidence" value="ECO:0007669"/>
    <property type="project" value="TreeGrafter"/>
</dbReference>
<evidence type="ECO:0000256" key="1">
    <source>
        <dbReference type="SAM" id="MobiDB-lite"/>
    </source>
</evidence>
<name>A0A5C3KD44_COPMA</name>
<protein>
    <recommendedName>
        <fullName evidence="2">Conserved oligomeric Golgi complex subunit 3 C-terminal domain-containing protein</fullName>
    </recommendedName>
</protein>
<dbReference type="STRING" id="230819.A0A5C3KD44"/>
<dbReference type="AlphaFoldDB" id="A0A5C3KD44"/>
<feature type="region of interest" description="Disordered" evidence="1">
    <location>
        <begin position="366"/>
        <end position="399"/>
    </location>
</feature>
<dbReference type="PANTHER" id="PTHR13302">
    <property type="entry name" value="CONSERVED OLIGOMERIC GOLGI COMPLEX COMPONENT 3"/>
    <property type="match status" value="1"/>
</dbReference>
<evidence type="ECO:0000259" key="2">
    <source>
        <dbReference type="Pfam" id="PF20671"/>
    </source>
</evidence>